<feature type="coiled-coil region" evidence="3">
    <location>
        <begin position="1573"/>
        <end position="1600"/>
    </location>
</feature>
<evidence type="ECO:0000256" key="3">
    <source>
        <dbReference type="SAM" id="Coils"/>
    </source>
</evidence>
<evidence type="ECO:0000313" key="7">
    <source>
        <dbReference type="Proteomes" id="UP000663832"/>
    </source>
</evidence>
<evidence type="ECO:0000259" key="4">
    <source>
        <dbReference type="Pfam" id="PF07989"/>
    </source>
</evidence>
<dbReference type="OrthoDB" id="10255000at2759"/>
<evidence type="ECO:0000313" key="6">
    <source>
        <dbReference type="EMBL" id="CAF1314666.1"/>
    </source>
</evidence>
<dbReference type="GO" id="GO:0005815">
    <property type="term" value="C:microtubule organizing center"/>
    <property type="evidence" value="ECO:0007669"/>
    <property type="project" value="InterPro"/>
</dbReference>
<keyword evidence="2" id="KW-0963">Cytoplasm</keyword>
<accession>A0A815EP11</accession>
<organism evidence="6 7">
    <name type="scientific">Adineta steineri</name>
    <dbReference type="NCBI Taxonomy" id="433720"/>
    <lineage>
        <taxon>Eukaryota</taxon>
        <taxon>Metazoa</taxon>
        <taxon>Spiralia</taxon>
        <taxon>Gnathifera</taxon>
        <taxon>Rotifera</taxon>
        <taxon>Eurotatoria</taxon>
        <taxon>Bdelloidea</taxon>
        <taxon>Adinetida</taxon>
        <taxon>Adinetidae</taxon>
        <taxon>Adineta</taxon>
    </lineage>
</organism>
<reference evidence="6" key="1">
    <citation type="submission" date="2021-02" db="EMBL/GenBank/DDBJ databases">
        <authorList>
            <person name="Nowell W R."/>
        </authorList>
    </citation>
    <scope>NUCLEOTIDE SEQUENCE</scope>
</reference>
<dbReference type="Pfam" id="PF07989">
    <property type="entry name" value="Cnn_1N"/>
    <property type="match status" value="1"/>
</dbReference>
<evidence type="ECO:0000313" key="5">
    <source>
        <dbReference type="EMBL" id="CAF1171346.1"/>
    </source>
</evidence>
<feature type="domain" description="Centrosomin N-terminal motif 1" evidence="4">
    <location>
        <begin position="3"/>
        <end position="58"/>
    </location>
</feature>
<keyword evidence="7" id="KW-1185">Reference proteome</keyword>
<feature type="coiled-coil region" evidence="3">
    <location>
        <begin position="699"/>
        <end position="726"/>
    </location>
</feature>
<feature type="coiled-coil region" evidence="3">
    <location>
        <begin position="756"/>
        <end position="1225"/>
    </location>
</feature>
<feature type="coiled-coil region" evidence="3">
    <location>
        <begin position="329"/>
        <end position="363"/>
    </location>
</feature>
<protein>
    <recommendedName>
        <fullName evidence="4">Centrosomin N-terminal motif 1 domain-containing protein</fullName>
    </recommendedName>
</protein>
<keyword evidence="3" id="KW-0175">Coiled coil</keyword>
<feature type="coiled-coil region" evidence="3">
    <location>
        <begin position="2005"/>
        <end position="2032"/>
    </location>
</feature>
<feature type="coiled-coil region" evidence="3">
    <location>
        <begin position="424"/>
        <end position="501"/>
    </location>
</feature>
<dbReference type="Proteomes" id="UP000663877">
    <property type="component" value="Unassembled WGS sequence"/>
</dbReference>
<gene>
    <name evidence="5" type="ORF">BJG266_LOCUS25214</name>
    <name evidence="6" type="ORF">QVE165_LOCUS31987</name>
</gene>
<dbReference type="EMBL" id="CAJNOI010000191">
    <property type="protein sequence ID" value="CAF1171346.1"/>
    <property type="molecule type" value="Genomic_DNA"/>
</dbReference>
<feature type="coiled-coil region" evidence="3">
    <location>
        <begin position="1672"/>
        <end position="1727"/>
    </location>
</feature>
<dbReference type="GO" id="GO:0005737">
    <property type="term" value="C:cytoplasm"/>
    <property type="evidence" value="ECO:0007669"/>
    <property type="project" value="UniProtKB-SubCell"/>
</dbReference>
<feature type="coiled-coil region" evidence="3">
    <location>
        <begin position="583"/>
        <end position="610"/>
    </location>
</feature>
<name>A0A815EP11_9BILA</name>
<proteinExistence type="predicted"/>
<dbReference type="PANTHER" id="PTHR23159:SF31">
    <property type="entry name" value="CENTROSOME-ASSOCIATED PROTEIN CEP250 ISOFORM X1"/>
    <property type="match status" value="1"/>
</dbReference>
<dbReference type="Proteomes" id="UP000663832">
    <property type="component" value="Unassembled WGS sequence"/>
</dbReference>
<feature type="coiled-coil region" evidence="3">
    <location>
        <begin position="647"/>
        <end position="674"/>
    </location>
</feature>
<feature type="non-terminal residue" evidence="6">
    <location>
        <position position="1"/>
    </location>
</feature>
<evidence type="ECO:0000256" key="2">
    <source>
        <dbReference type="ARBA" id="ARBA00022490"/>
    </source>
</evidence>
<dbReference type="EMBL" id="CAJNOM010000280">
    <property type="protein sequence ID" value="CAF1314666.1"/>
    <property type="molecule type" value="Genomic_DNA"/>
</dbReference>
<dbReference type="InterPro" id="IPR012943">
    <property type="entry name" value="Cnn_1N"/>
</dbReference>
<feature type="coiled-coil region" evidence="3">
    <location>
        <begin position="6"/>
        <end position="100"/>
    </location>
</feature>
<evidence type="ECO:0000256" key="1">
    <source>
        <dbReference type="ARBA" id="ARBA00004496"/>
    </source>
</evidence>
<dbReference type="Gene3D" id="1.10.287.1490">
    <property type="match status" value="1"/>
</dbReference>
<comment type="caution">
    <text evidence="6">The sequence shown here is derived from an EMBL/GenBank/DDBJ whole genome shotgun (WGS) entry which is preliminary data.</text>
</comment>
<feature type="coiled-coil region" evidence="3">
    <location>
        <begin position="1788"/>
        <end position="1925"/>
    </location>
</feature>
<comment type="subcellular location">
    <subcellularLocation>
        <location evidence="1">Cytoplasm</location>
    </subcellularLocation>
</comment>
<dbReference type="PANTHER" id="PTHR23159">
    <property type="entry name" value="CENTROSOMAL PROTEIN 2"/>
    <property type="match status" value="1"/>
</dbReference>
<feature type="coiled-coil region" evidence="3">
    <location>
        <begin position="149"/>
        <end position="228"/>
    </location>
</feature>
<feature type="coiled-coil region" evidence="3">
    <location>
        <begin position="2095"/>
        <end position="2129"/>
    </location>
</feature>
<sequence length="2132" mass="254948">MAEEEVQDLKRENFNLKLRIYFLEEQHQPGTTNTNENTTRTTYVNQLESEIEQLRRRVFSQSTQSDGLPTVYNFDYDDERRAFREELEKFRKENELLRQSLQLNSSKNHGDIRDKFTTPIVGQSIQTSTSIDSALDRTTSGMSSTYLNTNNLQTEINEYKERERKFQEQIDSLRKQLNSSLPQNNDTNKIRTELDQARRQIQQYEIEINNYQQQQTKAERVLQRLKIDYEDQIARLVGQQGQQTSNYENHQQEPLIARIRFTYPLHDRANSNINIDEYHQAIMQRDRIIEQLEEAINEITIRLRTPFTLMLPSQTATSEWKDEQSQHLIHELNTQMQTHLATVEQLRAECIELRQSEKHLRSQIESLHYLINTPIRNPELPPLPRPLPTPAKTSDNIEDAEQIQALQTAVVHITLQLQSDAENVSGLTNRIAQILRECDEWQQKANQLQLQLNERNNHSQEFERREREIETRIRQEFSLKIETLQREIQTLQGQVKDRDRLIREIETEVDDVRVQTRKDYEKFDNVHIQEKQSLHSQLQTANQLRIDLERQLADERSRYGDLTSKYEKVEFERREREIETRLRQEFSLKIETSQREIQSLHREILTLQGQIKDRDRLIREFETEVDDVRVQTRKDYEKFDNVHIQEKQNLHSQLQTANQIRIDLERQLADERSRYGVLTSKYEKVEFGRREQEIETRIRQEFSLKIETLQREIQTLQGQIKDRDRHIREIETEVGDVRVQTRKDYEKFDNVHVQEKQNLHSQLQTANQIRVDLEQKLADERSRYGVLTSKYEKVTISTEGQFEQMEREIQQQKRQIEEFNLQIREIETRFHNERRQLERERDFEKDKVIEIQNSLNTTSRRYSELQIEYDRIKDHSSVEVQTLRQENKTLKDNAREFENKVYELTRRNDEFKSKVSNYEYRIQDTDSVDKRNRNEIVKLQRDIQELLREKDDYTREVNEWKRKYESVKTDFSTIQYEREQVEVENQNINQQNAQLKQEMDELSIQIRLQIQVEYEEKYRQITTRTENEIQNVQNENETIRYDLEEMSRERARVADRLQTVEYSLKQANETINTYEVDIKRLKQELNIVRGKNEDIEREISRTYTSELKIKTDRLQEFENKYRSVETQLIQYERTINELRQDKNKLLESNDKYQREYDRYRLDQQNIAEYIATIDDLEVQLRERDNLIKKLQYEPEDIRLKFEIRIEQLEQEIERQEHSIQTYTHTIREKDRDIESLKRVDSDNIHTIQVLQKEVHTRDQRIEQVANDKKFDITEYQRNISELQGIIRDRELEIVDLDHSLKQNSEAQQRELINYRYAAEKNEIYLQEIKTLKKQLQEIPNPNTASQQILHLQTIIEDFKLQLRQREDSIQGLQHTIADCDKELKEVHHTYNSVQNDYNRIELRYEQMEKQYKADLDIRDQTIDSLRKQIAVKTYEKVGAPAPTDSSWKLELQKRDELINELKQKLDNAVRVQSSTNQHISSSIQYARPVEIHTRSQLKNYAHLNREELQYELDMALQLNEELNQQLAQKSPNITELHNQVIVIRKELARQKYVNQVLWRKLDALIDIYGSNTRAELAIELANYQNEIETLKVKQNGLIDASSSSNRQRRYSEEDSNWKSSKIVKKNEDINIFDNIQNIEELQEIIYKQNKYIQQLQIRVRISTPDIVQSSTYNKLTEENKNLNLLIDTYKNELRKLSKTNQINQVTLQEYENVIRIQQNHIEEKNKAFEQLSSKKHNSHPTNLFKQNKMTDFIIDLDIDIIPTHDKKRKTSTTKTDISVDNARYISLQQDYQRQTNDKDEQIRQLTKQLNDLRNNNSKGNGHYQSHLQIDVLKSTQIQLDQAQDQNHRLHNEIKLLQNELTNKVQLINHYEKQISLLEKQINSRGSGTTGISIQTNDLSELLEEMRRLRQDLERSINRQNELQIKLDENIRLSRAPREFSFSGRGVSYPDLRLIDASGSVATENYSFTNITEEKRSRPIGASTIEFQTEQINFGKSYIIGELENHENLRRLIANIKIQLKEIEIKIQEKLRSKSTSSTGEPSMEWLEHRLKSLNQCLALLEQMYQLTESYWKTNLSISSNYDEHMSNDSRLINENKQLQISQAKYAHELQNLKQKYKEQSTYLEQVLTQLTV</sequence>
<feature type="coiled-coil region" evidence="3">
    <location>
        <begin position="531"/>
        <end position="558"/>
    </location>
</feature>